<dbReference type="GO" id="GO:0036122">
    <property type="term" value="F:BMP binding"/>
    <property type="evidence" value="ECO:0007669"/>
    <property type="project" value="TreeGrafter"/>
</dbReference>
<feature type="chain" id="PRO_5008788707" description="VWFC domain-containing protein" evidence="1">
    <location>
        <begin position="43"/>
        <end position="434"/>
    </location>
</feature>
<dbReference type="EnsemblMetazoa" id="CapteT224618">
    <property type="protein sequence ID" value="CapteP224618"/>
    <property type="gene ID" value="CapteG224618"/>
</dbReference>
<dbReference type="SUPFAM" id="SSF57603">
    <property type="entry name" value="FnI-like domain"/>
    <property type="match status" value="3"/>
</dbReference>
<feature type="domain" description="VWFC" evidence="2">
    <location>
        <begin position="232"/>
        <end position="300"/>
    </location>
</feature>
<dbReference type="SMART" id="SM00214">
    <property type="entry name" value="VWC"/>
    <property type="match status" value="3"/>
</dbReference>
<feature type="signal peptide" evidence="1">
    <location>
        <begin position="1"/>
        <end position="42"/>
    </location>
</feature>
<proteinExistence type="predicted"/>
<dbReference type="Proteomes" id="UP000014760">
    <property type="component" value="Unassembled WGS sequence"/>
</dbReference>
<organism evidence="3">
    <name type="scientific">Capitella teleta</name>
    <name type="common">Polychaete worm</name>
    <dbReference type="NCBI Taxonomy" id="283909"/>
    <lineage>
        <taxon>Eukaryota</taxon>
        <taxon>Metazoa</taxon>
        <taxon>Spiralia</taxon>
        <taxon>Lophotrochozoa</taxon>
        <taxon>Annelida</taxon>
        <taxon>Polychaeta</taxon>
        <taxon>Sedentaria</taxon>
        <taxon>Scolecida</taxon>
        <taxon>Capitellidae</taxon>
        <taxon>Capitella</taxon>
    </lineage>
</organism>
<dbReference type="GO" id="GO:0030514">
    <property type="term" value="P:negative regulation of BMP signaling pathway"/>
    <property type="evidence" value="ECO:0007669"/>
    <property type="project" value="TreeGrafter"/>
</dbReference>
<dbReference type="OrthoDB" id="8173378at2759"/>
<dbReference type="InterPro" id="IPR045717">
    <property type="entry name" value="CHRDL1/2"/>
</dbReference>
<dbReference type="GO" id="GO:0005615">
    <property type="term" value="C:extracellular space"/>
    <property type="evidence" value="ECO:0007669"/>
    <property type="project" value="TreeGrafter"/>
</dbReference>
<accession>R7V6D5</accession>
<dbReference type="Gene3D" id="6.20.200.20">
    <property type="match status" value="3"/>
</dbReference>
<dbReference type="EMBL" id="AMQN01004944">
    <property type="status" value="NOT_ANNOTATED_CDS"/>
    <property type="molecule type" value="Genomic_DNA"/>
</dbReference>
<dbReference type="PANTHER" id="PTHR46303:SF1">
    <property type="entry name" value="VWFC DOMAIN-CONTAINING PROTEIN"/>
    <property type="match status" value="1"/>
</dbReference>
<reference evidence="5" key="1">
    <citation type="submission" date="2012-12" db="EMBL/GenBank/DDBJ databases">
        <authorList>
            <person name="Hellsten U."/>
            <person name="Grimwood J."/>
            <person name="Chapman J.A."/>
            <person name="Shapiro H."/>
            <person name="Aerts A."/>
            <person name="Otillar R.P."/>
            <person name="Terry A.Y."/>
            <person name="Boore J.L."/>
            <person name="Simakov O."/>
            <person name="Marletaz F."/>
            <person name="Cho S.-J."/>
            <person name="Edsinger-Gonzales E."/>
            <person name="Havlak P."/>
            <person name="Kuo D.-H."/>
            <person name="Larsson T."/>
            <person name="Lv J."/>
            <person name="Arendt D."/>
            <person name="Savage R."/>
            <person name="Osoegawa K."/>
            <person name="de Jong P."/>
            <person name="Lindberg D.R."/>
            <person name="Seaver E.C."/>
            <person name="Weisblat D.A."/>
            <person name="Putnam N.H."/>
            <person name="Grigoriev I.V."/>
            <person name="Rokhsar D.S."/>
        </authorList>
    </citation>
    <scope>NUCLEOTIDE SEQUENCE</scope>
    <source>
        <strain evidence="5">I ESC-2004</strain>
    </source>
</reference>
<dbReference type="Pfam" id="PF00093">
    <property type="entry name" value="VWC"/>
    <property type="match status" value="3"/>
</dbReference>
<feature type="domain" description="VWFC" evidence="2">
    <location>
        <begin position="136"/>
        <end position="203"/>
    </location>
</feature>
<reference evidence="4" key="3">
    <citation type="submission" date="2015-06" db="UniProtKB">
        <authorList>
            <consortium name="EnsemblMetazoa"/>
        </authorList>
    </citation>
    <scope>IDENTIFICATION</scope>
</reference>
<dbReference type="HOGENOM" id="CLU_631989_0_0_1"/>
<evidence type="ECO:0000259" key="2">
    <source>
        <dbReference type="PROSITE" id="PS50184"/>
    </source>
</evidence>
<dbReference type="PROSITE" id="PS50184">
    <property type="entry name" value="VWFC_2"/>
    <property type="match status" value="3"/>
</dbReference>
<dbReference type="GO" id="GO:0030154">
    <property type="term" value="P:cell differentiation"/>
    <property type="evidence" value="ECO:0007669"/>
    <property type="project" value="TreeGrafter"/>
</dbReference>
<gene>
    <name evidence="3" type="ORF">CAPTEDRAFT_224618</name>
</gene>
<protein>
    <recommendedName>
        <fullName evidence="2">VWFC domain-containing protein</fullName>
    </recommendedName>
</protein>
<evidence type="ECO:0000256" key="1">
    <source>
        <dbReference type="SAM" id="SignalP"/>
    </source>
</evidence>
<feature type="domain" description="VWFC" evidence="2">
    <location>
        <begin position="48"/>
        <end position="113"/>
    </location>
</feature>
<reference evidence="3 5" key="2">
    <citation type="journal article" date="2013" name="Nature">
        <title>Insights into bilaterian evolution from three spiralian genomes.</title>
        <authorList>
            <person name="Simakov O."/>
            <person name="Marletaz F."/>
            <person name="Cho S.J."/>
            <person name="Edsinger-Gonzales E."/>
            <person name="Havlak P."/>
            <person name="Hellsten U."/>
            <person name="Kuo D.H."/>
            <person name="Larsson T."/>
            <person name="Lv J."/>
            <person name="Arendt D."/>
            <person name="Savage R."/>
            <person name="Osoegawa K."/>
            <person name="de Jong P."/>
            <person name="Grimwood J."/>
            <person name="Chapman J.A."/>
            <person name="Shapiro H."/>
            <person name="Aerts A."/>
            <person name="Otillar R.P."/>
            <person name="Terry A.Y."/>
            <person name="Boore J.L."/>
            <person name="Grigoriev I.V."/>
            <person name="Lindberg D.R."/>
            <person name="Seaver E.C."/>
            <person name="Weisblat D.A."/>
            <person name="Putnam N.H."/>
            <person name="Rokhsar D.S."/>
        </authorList>
    </citation>
    <scope>NUCLEOTIDE SEQUENCE</scope>
    <source>
        <strain evidence="3 5">I ESC-2004</strain>
    </source>
</reference>
<keyword evidence="1" id="KW-0732">Signal</keyword>
<dbReference type="AlphaFoldDB" id="R7V6D5"/>
<evidence type="ECO:0000313" key="5">
    <source>
        <dbReference type="Proteomes" id="UP000014760"/>
    </source>
</evidence>
<dbReference type="PROSITE" id="PS01208">
    <property type="entry name" value="VWFC_1"/>
    <property type="match status" value="1"/>
</dbReference>
<dbReference type="STRING" id="283909.R7V6D5"/>
<dbReference type="PROSITE" id="PS51257">
    <property type="entry name" value="PROKAR_LIPOPROTEIN"/>
    <property type="match status" value="1"/>
</dbReference>
<evidence type="ECO:0000313" key="3">
    <source>
        <dbReference type="EMBL" id="ELU14129.1"/>
    </source>
</evidence>
<dbReference type="PANTHER" id="PTHR46303">
    <property type="entry name" value="VWFC DOMAIN-CONTAINING PROTEIN"/>
    <property type="match status" value="1"/>
</dbReference>
<dbReference type="OMA" id="CDESNEI"/>
<dbReference type="InterPro" id="IPR001007">
    <property type="entry name" value="VWF_dom"/>
</dbReference>
<dbReference type="EMBL" id="KB294746">
    <property type="protein sequence ID" value="ELU14129.1"/>
    <property type="molecule type" value="Genomic_DNA"/>
</dbReference>
<keyword evidence="5" id="KW-1185">Reference proteome</keyword>
<name>R7V6D5_CAPTE</name>
<evidence type="ECO:0000313" key="4">
    <source>
        <dbReference type="EnsemblMetazoa" id="CapteP224618"/>
    </source>
</evidence>
<sequence length="434" mass="48563">MISSKPIFMGRLVFLSRTSFPERRMFASTLLIISCLLSCAEAGTLPNQTCRLGGKTFEAGDAWHPDVPPFGTMRCISCTCDTNGAVTCESQACPKLKCRKTLVRPTDCCPICARNAQEPTIDNTVSMPSSTEPPRESCIHDNKRYQHSQIFSTNKSGLRKTKENQCVLCICLDSDVLCHLKTCPNITCTDPYYAQEDCCPRCPGQRLIDYWEDGRDSSTVIEPSAANTSKSTDCVENGEVRYVDGATWHPMIGPFGAMRCVICACRNGQVQCRRMQCVPEEALPCQHPIRGDAQCCPSCPEANSTDVARVDAVQGSPCFTNHRKHDVFVAEVSAKRKVMLYIEDEERTVFNWVIEKKKVVHMEQLILTENEANNITAQLKETLANSQFGIAKQKNAAKLRRKLGKFVKKCHHEGCSRHQLQKVLKRFKMKTCSI</sequence>